<evidence type="ECO:0000313" key="2">
    <source>
        <dbReference type="Proteomes" id="UP001176941"/>
    </source>
</evidence>
<dbReference type="Proteomes" id="UP001176941">
    <property type="component" value="Chromosome 19"/>
</dbReference>
<keyword evidence="2" id="KW-1185">Reference proteome</keyword>
<evidence type="ECO:0000313" key="1">
    <source>
        <dbReference type="EMBL" id="CAI9159779.1"/>
    </source>
</evidence>
<reference evidence="1" key="1">
    <citation type="submission" date="2023-04" db="EMBL/GenBank/DDBJ databases">
        <authorList>
            <consortium name="ELIXIR-Norway"/>
        </authorList>
    </citation>
    <scope>NUCLEOTIDE SEQUENCE [LARGE SCALE GENOMIC DNA]</scope>
</reference>
<accession>A0ABN8YJ83</accession>
<gene>
    <name evidence="1" type="ORF">MRATA1EN1_LOCUS8741</name>
</gene>
<proteinExistence type="predicted"/>
<dbReference type="EMBL" id="OX459955">
    <property type="protein sequence ID" value="CAI9159779.1"/>
    <property type="molecule type" value="Genomic_DNA"/>
</dbReference>
<name>A0ABN8YJ83_RANTA</name>
<organism evidence="1 2">
    <name type="scientific">Rangifer tarandus platyrhynchus</name>
    <name type="common">Svalbard reindeer</name>
    <dbReference type="NCBI Taxonomy" id="3082113"/>
    <lineage>
        <taxon>Eukaryota</taxon>
        <taxon>Metazoa</taxon>
        <taxon>Chordata</taxon>
        <taxon>Craniata</taxon>
        <taxon>Vertebrata</taxon>
        <taxon>Euteleostomi</taxon>
        <taxon>Mammalia</taxon>
        <taxon>Eutheria</taxon>
        <taxon>Laurasiatheria</taxon>
        <taxon>Artiodactyla</taxon>
        <taxon>Ruminantia</taxon>
        <taxon>Pecora</taxon>
        <taxon>Cervidae</taxon>
        <taxon>Odocoileinae</taxon>
        <taxon>Rangifer</taxon>
    </lineage>
</organism>
<protein>
    <submittedName>
        <fullName evidence="1">Uncharacterized protein</fullName>
    </submittedName>
</protein>
<sequence>MALMQSTSPLAFLPSLTSRKQQVRPDAHLPTCPSWIVFLIMTLLRHIDHFVPRETNQGLGPSTSPGLA</sequence>